<organism evidence="1 2">
    <name type="scientific">Trema orientale</name>
    <name type="common">Charcoal tree</name>
    <name type="synonym">Celtis orientalis</name>
    <dbReference type="NCBI Taxonomy" id="63057"/>
    <lineage>
        <taxon>Eukaryota</taxon>
        <taxon>Viridiplantae</taxon>
        <taxon>Streptophyta</taxon>
        <taxon>Embryophyta</taxon>
        <taxon>Tracheophyta</taxon>
        <taxon>Spermatophyta</taxon>
        <taxon>Magnoliopsida</taxon>
        <taxon>eudicotyledons</taxon>
        <taxon>Gunneridae</taxon>
        <taxon>Pentapetalae</taxon>
        <taxon>rosids</taxon>
        <taxon>fabids</taxon>
        <taxon>Rosales</taxon>
        <taxon>Cannabaceae</taxon>
        <taxon>Trema</taxon>
    </lineage>
</organism>
<evidence type="ECO:0000313" key="2">
    <source>
        <dbReference type="Proteomes" id="UP000237000"/>
    </source>
</evidence>
<proteinExistence type="predicted"/>
<accession>A0A2P5G1N5</accession>
<dbReference type="AlphaFoldDB" id="A0A2P5G1N5"/>
<evidence type="ECO:0000313" key="1">
    <source>
        <dbReference type="EMBL" id="POO03931.1"/>
    </source>
</evidence>
<dbReference type="EMBL" id="JXTC01000001">
    <property type="protein sequence ID" value="POO03931.1"/>
    <property type="molecule type" value="Genomic_DNA"/>
</dbReference>
<feature type="non-terminal residue" evidence="1">
    <location>
        <position position="1"/>
    </location>
</feature>
<dbReference type="InParanoid" id="A0A2P5G1N5"/>
<protein>
    <submittedName>
        <fullName evidence="1">Uncharacterized protein</fullName>
    </submittedName>
</protein>
<sequence length="61" mass="6918">ISLFLSLSPLTNLRFGSANEHRIDLTRIVDFRLLRLRFRVLCVSISEAQFGESVSVLGIKL</sequence>
<gene>
    <name evidence="1" type="ORF">TorRG33x02_002350</name>
</gene>
<reference evidence="2" key="1">
    <citation type="submission" date="2016-06" db="EMBL/GenBank/DDBJ databases">
        <title>Parallel loss of symbiosis genes in relatives of nitrogen-fixing non-legume Parasponia.</title>
        <authorList>
            <person name="Van Velzen R."/>
            <person name="Holmer R."/>
            <person name="Bu F."/>
            <person name="Rutten L."/>
            <person name="Van Zeijl A."/>
            <person name="Liu W."/>
            <person name="Santuari L."/>
            <person name="Cao Q."/>
            <person name="Sharma T."/>
            <person name="Shen D."/>
            <person name="Roswanjaya Y."/>
            <person name="Wardhani T."/>
            <person name="Kalhor M.S."/>
            <person name="Jansen J."/>
            <person name="Van den Hoogen J."/>
            <person name="Gungor B."/>
            <person name="Hartog M."/>
            <person name="Hontelez J."/>
            <person name="Verver J."/>
            <person name="Yang W.-C."/>
            <person name="Schijlen E."/>
            <person name="Repin R."/>
            <person name="Schilthuizen M."/>
            <person name="Schranz E."/>
            <person name="Heidstra R."/>
            <person name="Miyata K."/>
            <person name="Fedorova E."/>
            <person name="Kohlen W."/>
            <person name="Bisseling T."/>
            <person name="Smit S."/>
            <person name="Geurts R."/>
        </authorList>
    </citation>
    <scope>NUCLEOTIDE SEQUENCE [LARGE SCALE GENOMIC DNA]</scope>
    <source>
        <strain evidence="2">cv. RG33-2</strain>
    </source>
</reference>
<dbReference type="Proteomes" id="UP000237000">
    <property type="component" value="Unassembled WGS sequence"/>
</dbReference>
<comment type="caution">
    <text evidence="1">The sequence shown here is derived from an EMBL/GenBank/DDBJ whole genome shotgun (WGS) entry which is preliminary data.</text>
</comment>
<name>A0A2P5G1N5_TREOI</name>
<keyword evidence="2" id="KW-1185">Reference proteome</keyword>